<name>A0A154P5G6_DUFNO</name>
<dbReference type="SMART" id="SM01169">
    <property type="entry name" value="DUF1943"/>
    <property type="match status" value="1"/>
</dbReference>
<dbReference type="PANTHER" id="PTHR23345">
    <property type="entry name" value="VITELLOGENIN-RELATED"/>
    <property type="match status" value="1"/>
</dbReference>
<dbReference type="InterPro" id="IPR011030">
    <property type="entry name" value="Lipovitellin_superhlx_dom"/>
</dbReference>
<evidence type="ECO:0000256" key="2">
    <source>
        <dbReference type="PROSITE-ProRule" id="PRU00557"/>
    </source>
</evidence>
<feature type="chain" id="PRO_5007599269" evidence="4">
    <location>
        <begin position="32"/>
        <end position="1510"/>
    </location>
</feature>
<sequence>MSRRVSSVFFGVATMMNALIVLLGFLAAAHAVPAYIPDGKEVEYTYTIDVKSGLMEPAEFASYFGIDCILRVRQYTNDPVLKNAYYVKLMEVKHKLFTGLAQHDNHPGVKPLRLDDVARVIESPFVIGFDENGRLKCMKWVNKEEAWSKNIKRSIASMLQLDMVNIFKETPMETHSFITPENTIHGTCQVAYNVQPMQDSNKMVVTKIHDPMNCTNFNYRKYNNIEHGVCQVAEEDGMTTASRRVFDIENTGNGILIKKLVAHAVINYFPWLSRAEAHYLLTNQTLIFNQIVAPQPLVELQTSVPIPVDTDITFSQPTEHYAVTGDLDVTQGRHEVKLENLQIKLKKLLDEAAGYLKENHIHKKEPEWKHGQTINRILYIMSYMNLKSLEEVHNDIRTPKDNKEEAMRNIFLSMVPEVGTVAGCLFTRNVVRQKTVSDLTAASMLMKLPMNLKHPQESLLKDMEELLHYGDSVSYEVRKAAILCFSTLLRKTYHDGTVTPVLKEHLRHFMDGLLNDPSHEIKVVHLMALRNVHVTEILHLLEPIIRGEKKIPILPDVMRMEAIWAIRDVAADLPEYSYRLLWPIFSNVNLPIQLRTVAYEVLMNQCPSRGMLINMYWVMVYEKNMHLYNYHVDTLKGFAGSENPCLLPVQEMVRKILRFTRQRSVSGPLSGKFHVESHDHIFGHGEGLKVSLIRDDVGLPSIGSLDHFTSVARKPANRWGIHWHIDGLPEMLNDINVDIFGSTIHEITSQHVKNLLNTVTKEPKIWNDINAHLMLTWNDKVFMVWHCDKNNWEKVVHDLVWWWNSLVNRDHSVHQQFVLFDDNYEQHVATDFGVPAVLSTKTPVLDSLKLNTVVTREGNNIKMQLKMKYQEWKHGEYFMTIYNPFADVWHGVRRTGTRDVVIAFDWNIVYNNVSKGIKVTSARLPTTEYSVTGLLTQAKNYVTVLGDENGALTDSCPSCFHIQNVTGTINRKVHEVDVDSVDTALHFNLGIYNCEGYSTPLPLAAWLQVLSADRDTYADLTKLAQLVIRLRQKVKNDMISSHRASCTNMILVEPSITHLATQVEYSTKFNVEKPSCDEQEILDPVKIDIRGTMDVKSHPTNVSINHWDANVNIMLSPGHTNNHVKVMLTRMVPGEKNYKICIDGQKDYPHIHDEQDLLDVTNTKKETTTMITILSGHTTHNRCDRGETDITVLIKGEDAVDPTDHKVHDHLKHTCQRDTEISALQTEEDHIPKTWACIQNAMIHMTLRKYTIDIVPKKMPKIVGVWAHITQDVVRAIFPSHLHFTSELAPEGTAKIILDYSIPLPKLDVTVNRDCHTYQLLQLPFGHNVWHMLMDNVHFSAPAMLQIVNERSKICTVHPQVTLAFNNMSKPVTVPSEWTPVVTPIASEKKLFTLFTKSMPNNRLAILFAVGDHKIQIEHGDSNVIVTVDDKVIQDPRNGIVVPPNSANSYTLKLSRGYKHWAIQTTKVPISIFYTPNSISVLLSADYQGHVQGLCGSMNSHSHVQMALIS</sequence>
<dbReference type="Pfam" id="PF01347">
    <property type="entry name" value="Vitellogenin_N"/>
    <property type="match status" value="1"/>
</dbReference>
<dbReference type="GO" id="GO:0005319">
    <property type="term" value="F:lipid transporter activity"/>
    <property type="evidence" value="ECO:0007669"/>
    <property type="project" value="InterPro"/>
</dbReference>
<proteinExistence type="predicted"/>
<evidence type="ECO:0000256" key="3">
    <source>
        <dbReference type="SAM" id="Coils"/>
    </source>
</evidence>
<keyword evidence="2" id="KW-1015">Disulfide bond</keyword>
<dbReference type="EMBL" id="KQ434822">
    <property type="protein sequence ID" value="KZC07091.1"/>
    <property type="molecule type" value="Genomic_DNA"/>
</dbReference>
<dbReference type="Gene3D" id="1.25.10.20">
    <property type="entry name" value="Vitellinogen, superhelical"/>
    <property type="match status" value="1"/>
</dbReference>
<keyword evidence="3" id="KW-0175">Coiled coil</keyword>
<protein>
    <submittedName>
        <fullName evidence="6">Vitellogenin-6</fullName>
    </submittedName>
</protein>
<gene>
    <name evidence="6" type="ORF">WN55_08473</name>
</gene>
<organism evidence="6 7">
    <name type="scientific">Dufourea novaeangliae</name>
    <name type="common">Sweat bee</name>
    <dbReference type="NCBI Taxonomy" id="178035"/>
    <lineage>
        <taxon>Eukaryota</taxon>
        <taxon>Metazoa</taxon>
        <taxon>Ecdysozoa</taxon>
        <taxon>Arthropoda</taxon>
        <taxon>Hexapoda</taxon>
        <taxon>Insecta</taxon>
        <taxon>Pterygota</taxon>
        <taxon>Neoptera</taxon>
        <taxon>Endopterygota</taxon>
        <taxon>Hymenoptera</taxon>
        <taxon>Apocrita</taxon>
        <taxon>Aculeata</taxon>
        <taxon>Apoidea</taxon>
        <taxon>Anthophila</taxon>
        <taxon>Halictidae</taxon>
        <taxon>Rophitinae</taxon>
        <taxon>Dufourea</taxon>
    </lineage>
</organism>
<dbReference type="PROSITE" id="PS51211">
    <property type="entry name" value="VITELLOGENIN"/>
    <property type="match status" value="1"/>
</dbReference>
<evidence type="ECO:0000256" key="1">
    <source>
        <dbReference type="ARBA" id="ARBA00022729"/>
    </source>
</evidence>
<keyword evidence="1 4" id="KW-0732">Signal</keyword>
<evidence type="ECO:0000259" key="5">
    <source>
        <dbReference type="PROSITE" id="PS51211"/>
    </source>
</evidence>
<feature type="signal peptide" evidence="4">
    <location>
        <begin position="1"/>
        <end position="31"/>
    </location>
</feature>
<dbReference type="SUPFAM" id="SSF56968">
    <property type="entry name" value="Lipovitellin-phosvitin complex, beta-sheet shell regions"/>
    <property type="match status" value="1"/>
</dbReference>
<evidence type="ECO:0000256" key="4">
    <source>
        <dbReference type="SAM" id="SignalP"/>
    </source>
</evidence>
<accession>A0A154P5G6</accession>
<evidence type="ECO:0000313" key="6">
    <source>
        <dbReference type="EMBL" id="KZC07091.1"/>
    </source>
</evidence>
<dbReference type="SMART" id="SM00638">
    <property type="entry name" value="LPD_N"/>
    <property type="match status" value="1"/>
</dbReference>
<dbReference type="STRING" id="178035.A0A154P5G6"/>
<dbReference type="InterPro" id="IPR015816">
    <property type="entry name" value="Vitellinogen_b-sht_N"/>
</dbReference>
<feature type="coiled-coil region" evidence="3">
    <location>
        <begin position="331"/>
        <end position="358"/>
    </location>
</feature>
<dbReference type="GO" id="GO:0045735">
    <property type="term" value="F:nutrient reservoir activity"/>
    <property type="evidence" value="ECO:0007669"/>
    <property type="project" value="UniProtKB-KW"/>
</dbReference>
<reference evidence="6 7" key="1">
    <citation type="submission" date="2015-07" db="EMBL/GenBank/DDBJ databases">
        <title>The genome of Dufourea novaeangliae.</title>
        <authorList>
            <person name="Pan H."/>
            <person name="Kapheim K."/>
        </authorList>
    </citation>
    <scope>NUCLEOTIDE SEQUENCE [LARGE SCALE GENOMIC DNA]</scope>
    <source>
        <strain evidence="6">0120121106</strain>
        <tissue evidence="6">Whole body</tissue>
    </source>
</reference>
<feature type="domain" description="Vitellogenin" evidence="5">
    <location>
        <begin position="35"/>
        <end position="705"/>
    </location>
</feature>
<dbReference type="InterPro" id="IPR001846">
    <property type="entry name" value="VWF_type-D"/>
</dbReference>
<dbReference type="Proteomes" id="UP000076502">
    <property type="component" value="Unassembled WGS sequence"/>
</dbReference>
<dbReference type="Gene3D" id="2.30.230.10">
    <property type="entry name" value="Lipovitellin, beta-sheet shell regions, chain A"/>
    <property type="match status" value="1"/>
</dbReference>
<keyword evidence="7" id="KW-1185">Reference proteome</keyword>
<dbReference type="InterPro" id="IPR001747">
    <property type="entry name" value="Vitellogenin_N"/>
</dbReference>
<feature type="disulfide bond" evidence="2">
    <location>
        <begin position="188"/>
        <end position="214"/>
    </location>
</feature>
<dbReference type="PANTHER" id="PTHR23345:SF33">
    <property type="entry name" value="CROSSVEINLESS D"/>
    <property type="match status" value="1"/>
</dbReference>
<dbReference type="OrthoDB" id="5956066at2759"/>
<comment type="caution">
    <text evidence="2">Lacks conserved residue(s) required for the propagation of feature annotation.</text>
</comment>
<evidence type="ECO:0000313" key="7">
    <source>
        <dbReference type="Proteomes" id="UP000076502"/>
    </source>
</evidence>
<dbReference type="Pfam" id="PF00094">
    <property type="entry name" value="VWD"/>
    <property type="match status" value="1"/>
</dbReference>
<dbReference type="SUPFAM" id="SSF48431">
    <property type="entry name" value="Lipovitellin-phosvitin complex, superhelical domain"/>
    <property type="match status" value="1"/>
</dbReference>
<dbReference type="InterPro" id="IPR050733">
    <property type="entry name" value="Vitellogenin/Apolipophorin"/>
</dbReference>
<dbReference type="InterPro" id="IPR015819">
    <property type="entry name" value="Lipid_transp_b-sht_shell"/>
</dbReference>
<dbReference type="InterPro" id="IPR015255">
    <property type="entry name" value="Vitellinogen_open_b-sht"/>
</dbReference>